<dbReference type="Proteomes" id="UP000256964">
    <property type="component" value="Unassembled WGS sequence"/>
</dbReference>
<name>A0A371DJB3_9APHY</name>
<accession>A0A371DJB3</accession>
<evidence type="ECO:0000256" key="1">
    <source>
        <dbReference type="SAM" id="MobiDB-lite"/>
    </source>
</evidence>
<protein>
    <submittedName>
        <fullName evidence="2">Uncharacterized protein</fullName>
    </submittedName>
</protein>
<keyword evidence="3" id="KW-1185">Reference proteome</keyword>
<dbReference type="AlphaFoldDB" id="A0A371DJB3"/>
<evidence type="ECO:0000313" key="3">
    <source>
        <dbReference type="Proteomes" id="UP000256964"/>
    </source>
</evidence>
<feature type="region of interest" description="Disordered" evidence="1">
    <location>
        <begin position="1"/>
        <end position="34"/>
    </location>
</feature>
<gene>
    <name evidence="2" type="ORF">OH76DRAFT_172302</name>
</gene>
<organism evidence="2 3">
    <name type="scientific">Lentinus brumalis</name>
    <dbReference type="NCBI Taxonomy" id="2498619"/>
    <lineage>
        <taxon>Eukaryota</taxon>
        <taxon>Fungi</taxon>
        <taxon>Dikarya</taxon>
        <taxon>Basidiomycota</taxon>
        <taxon>Agaricomycotina</taxon>
        <taxon>Agaricomycetes</taxon>
        <taxon>Polyporales</taxon>
        <taxon>Polyporaceae</taxon>
        <taxon>Lentinus</taxon>
    </lineage>
</organism>
<evidence type="ECO:0000313" key="2">
    <source>
        <dbReference type="EMBL" id="RDX52625.1"/>
    </source>
</evidence>
<reference evidence="2 3" key="1">
    <citation type="journal article" date="2018" name="Biotechnol. Biofuels">
        <title>Integrative visual omics of the white-rot fungus Polyporus brumalis exposes the biotechnological potential of its oxidative enzymes for delignifying raw plant biomass.</title>
        <authorList>
            <person name="Miyauchi S."/>
            <person name="Rancon A."/>
            <person name="Drula E."/>
            <person name="Hage H."/>
            <person name="Chaduli D."/>
            <person name="Favel A."/>
            <person name="Grisel S."/>
            <person name="Henrissat B."/>
            <person name="Herpoel-Gimbert I."/>
            <person name="Ruiz-Duenas F.J."/>
            <person name="Chevret D."/>
            <person name="Hainaut M."/>
            <person name="Lin J."/>
            <person name="Wang M."/>
            <person name="Pangilinan J."/>
            <person name="Lipzen A."/>
            <person name="Lesage-Meessen L."/>
            <person name="Navarro D."/>
            <person name="Riley R."/>
            <person name="Grigoriev I.V."/>
            <person name="Zhou S."/>
            <person name="Raouche S."/>
            <person name="Rosso M.N."/>
        </authorList>
    </citation>
    <scope>NUCLEOTIDE SEQUENCE [LARGE SCALE GENOMIC DNA]</scope>
    <source>
        <strain evidence="2 3">BRFM 1820</strain>
    </source>
</reference>
<feature type="compositionally biased region" description="Polar residues" evidence="1">
    <location>
        <begin position="16"/>
        <end position="32"/>
    </location>
</feature>
<sequence>MSDFITTPLRDVSPTMGGQYSLSHSNKSTGRPQATAVVRDTGIAVLGALKELIVAVNTKRYKCSQSEQDTRLLELDRAPSALRTRHVTYTMRPSSTRPIVLQFIRR</sequence>
<dbReference type="OrthoDB" id="2274698at2759"/>
<proteinExistence type="predicted"/>
<dbReference type="EMBL" id="KZ857390">
    <property type="protein sequence ID" value="RDX52625.1"/>
    <property type="molecule type" value="Genomic_DNA"/>
</dbReference>